<evidence type="ECO:0000256" key="5">
    <source>
        <dbReference type="ARBA" id="ARBA00022989"/>
    </source>
</evidence>
<keyword evidence="3" id="KW-1003">Cell membrane</keyword>
<sequence length="482" mass="49331">MMRTRRAFEQRDPMFLRAQLLWIILVTAVVTAGATAYSFSRPAEYTANADVLVLPRLFTVSSAPQQPDMSTERTVATSGAVLSGAADSLGVPPEALAQGRSVTVPPNTHVLRFGYTSRSPAEAQQSAQALAAAYVNYQAAIEAPAQRGTPAMSAEIITGAALPTSPSDPNHLTDVGIALLVGLVLGVGTAFVRDRLDDRLRSVTDVEQRAGVPVIGELPAVRYGSDDPHARLVTLNAPDSDAARAYRDMRATTVHALRAGSARARPPSGRILLVTSPAQAGQAVVAANLAVSLAQSGLSVTLVAADPAGLQPGAMFGLPDENPGLADVIREGATLVAALQTGPVDGLTVITGGSIGGPDDLLLSDGAVGEVLGTVSAGADLVIVVAPAVLAGPVTGVLAEFANLALLVVDAGRTTRRDLAAASARLQPLRPRLIGCVLDNVGRPREAPAVAEPTATSARGAGGPARTTEESGVAAVRREGIR</sequence>
<comment type="subcellular location">
    <subcellularLocation>
        <location evidence="1">Cell membrane</location>
        <topology evidence="1">Multi-pass membrane protein</topology>
    </subcellularLocation>
</comment>
<keyword evidence="6" id="KW-0472">Membrane</keyword>
<dbReference type="PANTHER" id="PTHR32309">
    <property type="entry name" value="TYROSINE-PROTEIN KINASE"/>
    <property type="match status" value="1"/>
</dbReference>
<organism evidence="9 10">
    <name type="scientific">Amycolatopsis thermophila</name>
    <dbReference type="NCBI Taxonomy" id="206084"/>
    <lineage>
        <taxon>Bacteria</taxon>
        <taxon>Bacillati</taxon>
        <taxon>Actinomycetota</taxon>
        <taxon>Actinomycetes</taxon>
        <taxon>Pseudonocardiales</taxon>
        <taxon>Pseudonocardiaceae</taxon>
        <taxon>Amycolatopsis</taxon>
    </lineage>
</organism>
<dbReference type="Proteomes" id="UP001229651">
    <property type="component" value="Unassembled WGS sequence"/>
</dbReference>
<dbReference type="InterPro" id="IPR027417">
    <property type="entry name" value="P-loop_NTPase"/>
</dbReference>
<reference evidence="9 10" key="1">
    <citation type="submission" date="2023-07" db="EMBL/GenBank/DDBJ databases">
        <title>Sequencing the genomes of 1000 actinobacteria strains.</title>
        <authorList>
            <person name="Klenk H.-P."/>
        </authorList>
    </citation>
    <scope>NUCLEOTIDE SEQUENCE [LARGE SCALE GENOMIC DNA]</scope>
    <source>
        <strain evidence="9 10">DSM 45805</strain>
    </source>
</reference>
<gene>
    <name evidence="9" type="ORF">FB470_005535</name>
</gene>
<evidence type="ECO:0000313" key="9">
    <source>
        <dbReference type="EMBL" id="MDQ0381541.1"/>
    </source>
</evidence>
<evidence type="ECO:0000313" key="10">
    <source>
        <dbReference type="Proteomes" id="UP001229651"/>
    </source>
</evidence>
<evidence type="ECO:0000256" key="2">
    <source>
        <dbReference type="ARBA" id="ARBA00006683"/>
    </source>
</evidence>
<evidence type="ECO:0000256" key="1">
    <source>
        <dbReference type="ARBA" id="ARBA00004651"/>
    </source>
</evidence>
<feature type="region of interest" description="Disordered" evidence="7">
    <location>
        <begin position="446"/>
        <end position="482"/>
    </location>
</feature>
<comment type="similarity">
    <text evidence="2">Belongs to the CpsC/CapA family.</text>
</comment>
<accession>A0ABU0F1T2</accession>
<keyword evidence="5" id="KW-1133">Transmembrane helix</keyword>
<feature type="domain" description="Polysaccharide chain length determinant N-terminal" evidence="8">
    <location>
        <begin position="16"/>
        <end position="57"/>
    </location>
</feature>
<dbReference type="EMBL" id="JAUSUT010000001">
    <property type="protein sequence ID" value="MDQ0381541.1"/>
    <property type="molecule type" value="Genomic_DNA"/>
</dbReference>
<evidence type="ECO:0000256" key="7">
    <source>
        <dbReference type="SAM" id="MobiDB-lite"/>
    </source>
</evidence>
<evidence type="ECO:0000259" key="8">
    <source>
        <dbReference type="Pfam" id="PF02706"/>
    </source>
</evidence>
<dbReference type="InterPro" id="IPR050445">
    <property type="entry name" value="Bact_polysacc_biosynth/exp"/>
</dbReference>
<evidence type="ECO:0000256" key="6">
    <source>
        <dbReference type="ARBA" id="ARBA00023136"/>
    </source>
</evidence>
<keyword evidence="4" id="KW-0812">Transmembrane</keyword>
<keyword evidence="10" id="KW-1185">Reference proteome</keyword>
<evidence type="ECO:0000256" key="4">
    <source>
        <dbReference type="ARBA" id="ARBA00022692"/>
    </source>
</evidence>
<dbReference type="SUPFAM" id="SSF52540">
    <property type="entry name" value="P-loop containing nucleoside triphosphate hydrolases"/>
    <property type="match status" value="1"/>
</dbReference>
<dbReference type="InterPro" id="IPR003856">
    <property type="entry name" value="LPS_length_determ_N"/>
</dbReference>
<comment type="caution">
    <text evidence="9">The sequence shown here is derived from an EMBL/GenBank/DDBJ whole genome shotgun (WGS) entry which is preliminary data.</text>
</comment>
<dbReference type="RefSeq" id="WP_306996264.1">
    <property type="nucleotide sequence ID" value="NZ_JAUSUT010000001.1"/>
</dbReference>
<name>A0ABU0F1T2_9PSEU</name>
<protein>
    <submittedName>
        <fullName evidence="9">Capsular polysaccharide biosynthesis protein/Mrp family chromosome partitioning ATPase</fullName>
    </submittedName>
</protein>
<dbReference type="Gene3D" id="3.40.50.300">
    <property type="entry name" value="P-loop containing nucleotide triphosphate hydrolases"/>
    <property type="match status" value="1"/>
</dbReference>
<evidence type="ECO:0000256" key="3">
    <source>
        <dbReference type="ARBA" id="ARBA00022475"/>
    </source>
</evidence>
<proteinExistence type="inferred from homology"/>
<dbReference type="Pfam" id="PF02706">
    <property type="entry name" value="Wzz"/>
    <property type="match status" value="1"/>
</dbReference>
<dbReference type="PANTHER" id="PTHR32309:SF31">
    <property type="entry name" value="CAPSULAR EXOPOLYSACCHARIDE FAMILY"/>
    <property type="match status" value="1"/>
</dbReference>